<keyword evidence="3" id="KW-1185">Reference proteome</keyword>
<reference evidence="3" key="1">
    <citation type="submission" date="2016-10" db="EMBL/GenBank/DDBJ databases">
        <authorList>
            <person name="Varghese N."/>
            <person name="Submissions S."/>
        </authorList>
    </citation>
    <scope>NUCLEOTIDE SEQUENCE [LARGE SCALE GENOMIC DNA]</scope>
    <source>
        <strain evidence="3">S6-262</strain>
    </source>
</reference>
<dbReference type="AlphaFoldDB" id="A0A1H8I9S1"/>
<dbReference type="Proteomes" id="UP000199206">
    <property type="component" value="Unassembled WGS sequence"/>
</dbReference>
<feature type="domain" description="PIN" evidence="1">
    <location>
        <begin position="2"/>
        <end position="116"/>
    </location>
</feature>
<evidence type="ECO:0000313" key="2">
    <source>
        <dbReference type="EMBL" id="SEN64776.1"/>
    </source>
</evidence>
<dbReference type="SUPFAM" id="SSF88723">
    <property type="entry name" value="PIN domain-like"/>
    <property type="match status" value="1"/>
</dbReference>
<evidence type="ECO:0000313" key="3">
    <source>
        <dbReference type="Proteomes" id="UP000199206"/>
    </source>
</evidence>
<dbReference type="Gene3D" id="3.40.50.1010">
    <property type="entry name" value="5'-nuclease"/>
    <property type="match status" value="1"/>
</dbReference>
<protein>
    <submittedName>
        <fullName evidence="2">PIN domain nuclease, a component of toxin-antitoxin system (PIN domain)</fullName>
    </submittedName>
</protein>
<proteinExistence type="predicted"/>
<dbReference type="InterPro" id="IPR029060">
    <property type="entry name" value="PIN-like_dom_sf"/>
</dbReference>
<sequence length="125" mass="13383">MYVLDASALLCLLFDEPGADHVGDRLAGALVSATNYSEVIAKLVDRGAPVEEIVGIMADLEVEIVAVDRHQAERAGLLRETTRNAGLSLGDRACLALAQTRRAVALTTDRAWAELDLGLEVELAR</sequence>
<dbReference type="InterPro" id="IPR002716">
    <property type="entry name" value="PIN_dom"/>
</dbReference>
<gene>
    <name evidence="2" type="ORF">SAMN05192583_3246</name>
</gene>
<name>A0A1H8I9S1_9SPHN</name>
<dbReference type="STRING" id="1166340.SAMN05192583_3246"/>
<dbReference type="Pfam" id="PF01850">
    <property type="entry name" value="PIN"/>
    <property type="match status" value="1"/>
</dbReference>
<organism evidence="2 3">
    <name type="scientific">Sphingomonas gellani</name>
    <dbReference type="NCBI Taxonomy" id="1166340"/>
    <lineage>
        <taxon>Bacteria</taxon>
        <taxon>Pseudomonadati</taxon>
        <taxon>Pseudomonadota</taxon>
        <taxon>Alphaproteobacteria</taxon>
        <taxon>Sphingomonadales</taxon>
        <taxon>Sphingomonadaceae</taxon>
        <taxon>Sphingomonas</taxon>
    </lineage>
</organism>
<dbReference type="RefSeq" id="WP_170842030.1">
    <property type="nucleotide sequence ID" value="NZ_FOCF01000009.1"/>
</dbReference>
<dbReference type="EMBL" id="FOCF01000009">
    <property type="protein sequence ID" value="SEN64776.1"/>
    <property type="molecule type" value="Genomic_DNA"/>
</dbReference>
<dbReference type="CDD" id="cd18682">
    <property type="entry name" value="PIN_VapC-like"/>
    <property type="match status" value="1"/>
</dbReference>
<accession>A0A1H8I9S1</accession>
<evidence type="ECO:0000259" key="1">
    <source>
        <dbReference type="Pfam" id="PF01850"/>
    </source>
</evidence>